<keyword evidence="3" id="KW-1185">Reference proteome</keyword>
<dbReference type="Pfam" id="PF13086">
    <property type="entry name" value="AAA_11"/>
    <property type="match status" value="1"/>
</dbReference>
<evidence type="ECO:0000259" key="1">
    <source>
        <dbReference type="Pfam" id="PF13086"/>
    </source>
</evidence>
<organism evidence="2 3">
    <name type="scientific">Daphnia magna</name>
    <dbReference type="NCBI Taxonomy" id="35525"/>
    <lineage>
        <taxon>Eukaryota</taxon>
        <taxon>Metazoa</taxon>
        <taxon>Ecdysozoa</taxon>
        <taxon>Arthropoda</taxon>
        <taxon>Crustacea</taxon>
        <taxon>Branchiopoda</taxon>
        <taxon>Diplostraca</taxon>
        <taxon>Cladocera</taxon>
        <taxon>Anomopoda</taxon>
        <taxon>Daphniidae</taxon>
        <taxon>Daphnia</taxon>
    </lineage>
</organism>
<dbReference type="PANTHER" id="PTHR10887">
    <property type="entry name" value="DNA2/NAM7 HELICASE FAMILY"/>
    <property type="match status" value="1"/>
</dbReference>
<name>A0ABQ9Z6K8_9CRUS</name>
<dbReference type="Proteomes" id="UP001234178">
    <property type="component" value="Unassembled WGS sequence"/>
</dbReference>
<dbReference type="PANTHER" id="PTHR10887:SF495">
    <property type="entry name" value="HELICASE SENATAXIN ISOFORM X1-RELATED"/>
    <property type="match status" value="1"/>
</dbReference>
<dbReference type="InterPro" id="IPR027417">
    <property type="entry name" value="P-loop_NTPase"/>
</dbReference>
<comment type="caution">
    <text evidence="2">The sequence shown here is derived from an EMBL/GenBank/DDBJ whole genome shotgun (WGS) entry which is preliminary data.</text>
</comment>
<evidence type="ECO:0000313" key="3">
    <source>
        <dbReference type="Proteomes" id="UP001234178"/>
    </source>
</evidence>
<dbReference type="Gene3D" id="3.40.50.300">
    <property type="entry name" value="P-loop containing nucleotide triphosphate hydrolases"/>
    <property type="match status" value="1"/>
</dbReference>
<dbReference type="EMBL" id="JAOYFB010000002">
    <property type="protein sequence ID" value="KAK4008533.1"/>
    <property type="molecule type" value="Genomic_DNA"/>
</dbReference>
<feature type="domain" description="DNA2/NAM7 helicase helicase" evidence="1">
    <location>
        <begin position="97"/>
        <end position="176"/>
    </location>
</feature>
<accession>A0ABQ9Z6K8</accession>
<sequence length="184" mass="20702">MKMSFVLLVKFSNVPKELDKIYTITKITRLSTVLKQFILNADLSRSPLCDVILHPSDFSDAFKLDTVDIEGKNDLLNPVQYKAVESITKTIVCASDREPKVALLQGPPGTGKSHVIVELISRMLYIHYEKTNKYPRILVCAPSNAVDEIAARLMRVRDARKSNYHIVRVGVTTSMHPSEMGMKL</sequence>
<dbReference type="InterPro" id="IPR041677">
    <property type="entry name" value="DNA2/NAM7_AAA_11"/>
</dbReference>
<gene>
    <name evidence="2" type="ORF">OUZ56_013667</name>
</gene>
<dbReference type="InterPro" id="IPR045055">
    <property type="entry name" value="DNA2/NAM7-like"/>
</dbReference>
<protein>
    <recommendedName>
        <fullName evidence="1">DNA2/NAM7 helicase helicase domain-containing protein</fullName>
    </recommendedName>
</protein>
<evidence type="ECO:0000313" key="2">
    <source>
        <dbReference type="EMBL" id="KAK4008533.1"/>
    </source>
</evidence>
<proteinExistence type="predicted"/>
<dbReference type="SUPFAM" id="SSF52540">
    <property type="entry name" value="P-loop containing nucleoside triphosphate hydrolases"/>
    <property type="match status" value="1"/>
</dbReference>
<reference evidence="2 3" key="1">
    <citation type="journal article" date="2023" name="Nucleic Acids Res.">
        <title>The hologenome of Daphnia magna reveals possible DNA methylation and microbiome-mediated evolution of the host genome.</title>
        <authorList>
            <person name="Chaturvedi A."/>
            <person name="Li X."/>
            <person name="Dhandapani V."/>
            <person name="Marshall H."/>
            <person name="Kissane S."/>
            <person name="Cuenca-Cambronero M."/>
            <person name="Asole G."/>
            <person name="Calvet F."/>
            <person name="Ruiz-Romero M."/>
            <person name="Marangio P."/>
            <person name="Guigo R."/>
            <person name="Rago D."/>
            <person name="Mirbahai L."/>
            <person name="Eastwood N."/>
            <person name="Colbourne J.K."/>
            <person name="Zhou J."/>
            <person name="Mallon E."/>
            <person name="Orsini L."/>
        </authorList>
    </citation>
    <scope>NUCLEOTIDE SEQUENCE [LARGE SCALE GENOMIC DNA]</scope>
    <source>
        <strain evidence="2">LRV0_1</strain>
    </source>
</reference>